<dbReference type="GO" id="GO:0000976">
    <property type="term" value="F:transcription cis-regulatory region binding"/>
    <property type="evidence" value="ECO:0007669"/>
    <property type="project" value="TreeGrafter"/>
</dbReference>
<evidence type="ECO:0000259" key="8">
    <source>
        <dbReference type="PROSITE" id="PS50110"/>
    </source>
</evidence>
<dbReference type="InterPro" id="IPR036388">
    <property type="entry name" value="WH-like_DNA-bd_sf"/>
</dbReference>
<dbReference type="SUPFAM" id="SSF52172">
    <property type="entry name" value="CheY-like"/>
    <property type="match status" value="1"/>
</dbReference>
<evidence type="ECO:0000256" key="7">
    <source>
        <dbReference type="PROSITE-ProRule" id="PRU01091"/>
    </source>
</evidence>
<dbReference type="Pfam" id="PF00486">
    <property type="entry name" value="Trans_reg_C"/>
    <property type="match status" value="1"/>
</dbReference>
<dbReference type="Proteomes" id="UP000198734">
    <property type="component" value="Unassembled WGS sequence"/>
</dbReference>
<dbReference type="Pfam" id="PF00072">
    <property type="entry name" value="Response_reg"/>
    <property type="match status" value="1"/>
</dbReference>
<evidence type="ECO:0000256" key="5">
    <source>
        <dbReference type="ARBA" id="ARBA00023163"/>
    </source>
</evidence>
<evidence type="ECO:0000313" key="11">
    <source>
        <dbReference type="Proteomes" id="UP000198734"/>
    </source>
</evidence>
<dbReference type="AlphaFoldDB" id="A0A1I5VCI0"/>
<dbReference type="Gene3D" id="3.40.50.2300">
    <property type="match status" value="1"/>
</dbReference>
<evidence type="ECO:0000313" key="10">
    <source>
        <dbReference type="EMBL" id="SFQ05111.1"/>
    </source>
</evidence>
<dbReference type="FunFam" id="3.40.50.2300:FF:000002">
    <property type="entry name" value="DNA-binding response regulator PhoP"/>
    <property type="match status" value="1"/>
</dbReference>
<dbReference type="GO" id="GO:0005829">
    <property type="term" value="C:cytosol"/>
    <property type="evidence" value="ECO:0007669"/>
    <property type="project" value="TreeGrafter"/>
</dbReference>
<feature type="domain" description="Response regulatory" evidence="8">
    <location>
        <begin position="2"/>
        <end position="116"/>
    </location>
</feature>
<dbReference type="InterPro" id="IPR001867">
    <property type="entry name" value="OmpR/PhoB-type_DNA-bd"/>
</dbReference>
<feature type="DNA-binding region" description="OmpR/PhoB-type" evidence="7">
    <location>
        <begin position="124"/>
        <end position="222"/>
    </location>
</feature>
<feature type="domain" description="OmpR/PhoB-type" evidence="9">
    <location>
        <begin position="124"/>
        <end position="222"/>
    </location>
</feature>
<dbReference type="CDD" id="cd00383">
    <property type="entry name" value="trans_reg_C"/>
    <property type="match status" value="1"/>
</dbReference>
<dbReference type="SMART" id="SM00448">
    <property type="entry name" value="REC"/>
    <property type="match status" value="1"/>
</dbReference>
<dbReference type="PANTHER" id="PTHR48111:SF36">
    <property type="entry name" value="TRANSCRIPTIONAL REGULATORY PROTEIN CUTR"/>
    <property type="match status" value="1"/>
</dbReference>
<evidence type="ECO:0000256" key="3">
    <source>
        <dbReference type="ARBA" id="ARBA00023015"/>
    </source>
</evidence>
<keyword evidence="1 6" id="KW-0597">Phosphoprotein</keyword>
<dbReference type="GO" id="GO:0032993">
    <property type="term" value="C:protein-DNA complex"/>
    <property type="evidence" value="ECO:0007669"/>
    <property type="project" value="TreeGrafter"/>
</dbReference>
<dbReference type="EMBL" id="FOXU01000001">
    <property type="protein sequence ID" value="SFQ05111.1"/>
    <property type="molecule type" value="Genomic_DNA"/>
</dbReference>
<reference evidence="11" key="1">
    <citation type="submission" date="2016-10" db="EMBL/GenBank/DDBJ databases">
        <authorList>
            <person name="Varghese N."/>
            <person name="Submissions S."/>
        </authorList>
    </citation>
    <scope>NUCLEOTIDE SEQUENCE [LARGE SCALE GENOMIC DNA]</scope>
    <source>
        <strain evidence="11">DSM 11706</strain>
    </source>
</reference>
<dbReference type="OrthoDB" id="9790442at2"/>
<dbReference type="GO" id="GO:0000156">
    <property type="term" value="F:phosphorelay response regulator activity"/>
    <property type="evidence" value="ECO:0007669"/>
    <property type="project" value="TreeGrafter"/>
</dbReference>
<dbReference type="InterPro" id="IPR001789">
    <property type="entry name" value="Sig_transdc_resp-reg_receiver"/>
</dbReference>
<keyword evidence="3" id="KW-0805">Transcription regulation</keyword>
<keyword evidence="2" id="KW-0902">Two-component regulatory system</keyword>
<evidence type="ECO:0000259" key="9">
    <source>
        <dbReference type="PROSITE" id="PS51755"/>
    </source>
</evidence>
<dbReference type="RefSeq" id="WP_093534310.1">
    <property type="nucleotide sequence ID" value="NZ_FOXU01000001.1"/>
</dbReference>
<evidence type="ECO:0000256" key="1">
    <source>
        <dbReference type="ARBA" id="ARBA00022553"/>
    </source>
</evidence>
<protein>
    <submittedName>
        <fullName evidence="10">DNA-binding response regulator, OmpR family, contains REC and winged-helix (WHTH) domain</fullName>
    </submittedName>
</protein>
<organism evidence="10 11">
    <name type="scientific">Psychrobacillus psychrotolerans</name>
    <dbReference type="NCBI Taxonomy" id="126156"/>
    <lineage>
        <taxon>Bacteria</taxon>
        <taxon>Bacillati</taxon>
        <taxon>Bacillota</taxon>
        <taxon>Bacilli</taxon>
        <taxon>Bacillales</taxon>
        <taxon>Bacillaceae</taxon>
        <taxon>Psychrobacillus</taxon>
    </lineage>
</organism>
<dbReference type="STRING" id="126156.SAMN05421670_0752"/>
<dbReference type="InterPro" id="IPR039420">
    <property type="entry name" value="WalR-like"/>
</dbReference>
<evidence type="ECO:0000256" key="6">
    <source>
        <dbReference type="PROSITE-ProRule" id="PRU00169"/>
    </source>
</evidence>
<dbReference type="Gene3D" id="6.10.250.690">
    <property type="match status" value="1"/>
</dbReference>
<dbReference type="SMART" id="SM00862">
    <property type="entry name" value="Trans_reg_C"/>
    <property type="match status" value="1"/>
</dbReference>
<dbReference type="PROSITE" id="PS51755">
    <property type="entry name" value="OMPR_PHOB"/>
    <property type="match status" value="1"/>
</dbReference>
<name>A0A1I5VCI0_9BACI</name>
<keyword evidence="4 7" id="KW-0238">DNA-binding</keyword>
<keyword evidence="11" id="KW-1185">Reference proteome</keyword>
<evidence type="ECO:0000256" key="4">
    <source>
        <dbReference type="ARBA" id="ARBA00023125"/>
    </source>
</evidence>
<accession>A0A1I5VCI0</accession>
<dbReference type="CDD" id="cd17624">
    <property type="entry name" value="REC_OmpR_PmrA-like"/>
    <property type="match status" value="1"/>
</dbReference>
<sequence>MRILIVEDELDLQEAIADGLRIDGYAVDTCDNGKDAYELLYEVNYDLVVLDLNLPKMDGLEVLEKIRDEKPELKVLILSARSSVHDKVKGLDIGANDYLAKPFDFAELEARIRNLLRRKFMQESSMLSLGEIKVDLSKRIAIINESEIALTKKEFALFEYLLLQKDRVVSQEELIEHVWDQHADSFSGAIRVHIATLRKKLKAVLNYDPIGTKIGEGYFLSEKSDNENENA</sequence>
<dbReference type="PANTHER" id="PTHR48111">
    <property type="entry name" value="REGULATOR OF RPOS"/>
    <property type="match status" value="1"/>
</dbReference>
<evidence type="ECO:0000256" key="2">
    <source>
        <dbReference type="ARBA" id="ARBA00023012"/>
    </source>
</evidence>
<proteinExistence type="predicted"/>
<gene>
    <name evidence="10" type="ORF">SAMN05421670_0752</name>
</gene>
<dbReference type="PROSITE" id="PS50110">
    <property type="entry name" value="RESPONSE_REGULATORY"/>
    <property type="match status" value="1"/>
</dbReference>
<dbReference type="InterPro" id="IPR011006">
    <property type="entry name" value="CheY-like_superfamily"/>
</dbReference>
<dbReference type="Gene3D" id="1.10.10.10">
    <property type="entry name" value="Winged helix-like DNA-binding domain superfamily/Winged helix DNA-binding domain"/>
    <property type="match status" value="1"/>
</dbReference>
<feature type="modified residue" description="4-aspartylphosphate" evidence="6">
    <location>
        <position position="51"/>
    </location>
</feature>
<keyword evidence="5" id="KW-0804">Transcription</keyword>
<dbReference type="GO" id="GO:0006355">
    <property type="term" value="P:regulation of DNA-templated transcription"/>
    <property type="evidence" value="ECO:0007669"/>
    <property type="project" value="InterPro"/>
</dbReference>